<proteinExistence type="predicted"/>
<accession>A0A1X0JX76</accession>
<evidence type="ECO:0000313" key="3">
    <source>
        <dbReference type="Proteomes" id="UP000192411"/>
    </source>
</evidence>
<evidence type="ECO:0000313" key="2">
    <source>
        <dbReference type="EMBL" id="ORB67514.1"/>
    </source>
</evidence>
<dbReference type="RefSeq" id="WP_133056196.1">
    <property type="nucleotide sequence ID" value="NZ_MVIM01000002.1"/>
</dbReference>
<dbReference type="EMBL" id="MVIM01000002">
    <property type="protein sequence ID" value="ORB67514.1"/>
    <property type="molecule type" value="Genomic_DNA"/>
</dbReference>
<name>A0A1X0JX76_9MYCO</name>
<feature type="compositionally biased region" description="Basic and acidic residues" evidence="1">
    <location>
        <begin position="95"/>
        <end position="104"/>
    </location>
</feature>
<sequence length="153" mass="15547">MTNPEAQSQQVDGGPGTHNTGSDEPIKNVDRPAGAVDPDANPPISDPDDKTTGDGGVGNMPSQKTEAVLPPYEGRQTSAKDVDTADDSGTGGASRPEKDPEYRSPEPQGTPGGATASPADEQPASQGSETQSDDEGADAPAHVSGTRRGEDKP</sequence>
<keyword evidence="3" id="KW-1185">Reference proteome</keyword>
<feature type="region of interest" description="Disordered" evidence="1">
    <location>
        <begin position="1"/>
        <end position="153"/>
    </location>
</feature>
<gene>
    <name evidence="2" type="ORF">BST47_03215</name>
</gene>
<organism evidence="2 3">
    <name type="scientific">Mycolicibacterium tusciae</name>
    <dbReference type="NCBI Taxonomy" id="75922"/>
    <lineage>
        <taxon>Bacteria</taxon>
        <taxon>Bacillati</taxon>
        <taxon>Actinomycetota</taxon>
        <taxon>Actinomycetes</taxon>
        <taxon>Mycobacteriales</taxon>
        <taxon>Mycobacteriaceae</taxon>
        <taxon>Mycolicibacterium</taxon>
    </lineage>
</organism>
<dbReference type="Proteomes" id="UP000192411">
    <property type="component" value="Unassembled WGS sequence"/>
</dbReference>
<dbReference type="OrthoDB" id="4570511at2"/>
<feature type="compositionally biased region" description="Polar residues" evidence="1">
    <location>
        <begin position="1"/>
        <end position="22"/>
    </location>
</feature>
<reference evidence="2 3" key="1">
    <citation type="submission" date="2017-02" db="EMBL/GenBank/DDBJ databases">
        <title>The new phylogeny of genus Mycobacterium.</title>
        <authorList>
            <person name="Tortoli E."/>
            <person name="Trovato A."/>
            <person name="Cirillo D.M."/>
        </authorList>
    </citation>
    <scope>NUCLEOTIDE SEQUENCE [LARGE SCALE GENOMIC DNA]</scope>
    <source>
        <strain evidence="2 3">DSM 44338</strain>
    </source>
</reference>
<dbReference type="AlphaFoldDB" id="A0A1X0JX76"/>
<protein>
    <submittedName>
        <fullName evidence="2">Uncharacterized protein</fullName>
    </submittedName>
</protein>
<comment type="caution">
    <text evidence="2">The sequence shown here is derived from an EMBL/GenBank/DDBJ whole genome shotgun (WGS) entry which is preliminary data.</text>
</comment>
<evidence type="ECO:0000256" key="1">
    <source>
        <dbReference type="SAM" id="MobiDB-lite"/>
    </source>
</evidence>